<keyword evidence="8" id="KW-1185">Reference proteome</keyword>
<dbReference type="PANTHER" id="PTHR30250:SF11">
    <property type="entry name" value="O-ANTIGEN TRANSPORTER-RELATED"/>
    <property type="match status" value="1"/>
</dbReference>
<feature type="transmembrane region" description="Helical" evidence="6">
    <location>
        <begin position="107"/>
        <end position="125"/>
    </location>
</feature>
<feature type="transmembrane region" description="Helical" evidence="6">
    <location>
        <begin position="347"/>
        <end position="367"/>
    </location>
</feature>
<feature type="transmembrane region" description="Helical" evidence="6">
    <location>
        <begin position="403"/>
        <end position="424"/>
    </location>
</feature>
<evidence type="ECO:0000256" key="4">
    <source>
        <dbReference type="ARBA" id="ARBA00022989"/>
    </source>
</evidence>
<evidence type="ECO:0000313" key="7">
    <source>
        <dbReference type="EMBL" id="PYE87289.1"/>
    </source>
</evidence>
<evidence type="ECO:0000256" key="1">
    <source>
        <dbReference type="ARBA" id="ARBA00004651"/>
    </source>
</evidence>
<feature type="transmembrane region" description="Helical" evidence="6">
    <location>
        <begin position="157"/>
        <end position="178"/>
    </location>
</feature>
<comment type="caution">
    <text evidence="7">The sequence shown here is derived from an EMBL/GenBank/DDBJ whole genome shotgun (WGS) entry which is preliminary data.</text>
</comment>
<evidence type="ECO:0000256" key="2">
    <source>
        <dbReference type="ARBA" id="ARBA00022475"/>
    </source>
</evidence>
<dbReference type="EMBL" id="QJTF01000014">
    <property type="protein sequence ID" value="PYE87289.1"/>
    <property type="molecule type" value="Genomic_DNA"/>
</dbReference>
<dbReference type="GO" id="GO:0005886">
    <property type="term" value="C:plasma membrane"/>
    <property type="evidence" value="ECO:0007669"/>
    <property type="project" value="UniProtKB-SubCell"/>
</dbReference>
<proteinExistence type="predicted"/>
<feature type="transmembrane region" description="Helical" evidence="6">
    <location>
        <begin position="21"/>
        <end position="45"/>
    </location>
</feature>
<evidence type="ECO:0000256" key="6">
    <source>
        <dbReference type="SAM" id="Phobius"/>
    </source>
</evidence>
<dbReference type="Pfam" id="PF01943">
    <property type="entry name" value="Polysacc_synt"/>
    <property type="match status" value="1"/>
</dbReference>
<evidence type="ECO:0000256" key="5">
    <source>
        <dbReference type="ARBA" id="ARBA00023136"/>
    </source>
</evidence>
<sequence>MEKTNAEDTVSKPRRGVKHALLNIGSLAAIQVANAVSPLIIYPFLLAVVGSEGYAQVALAEALSLFLLTFVIYSFDIDGVAEIVGISPVRDKKRISVVHSEILMTRIAFYAIGLCILEAAVLLINPQLSMLVLQWSLVSLAYAIQPTWLFQALERNLPLAIISLISRAGAVITIVMTIRQPGDYAFVPGIIGIWYLAGAVIAAGYALRKFGLTLEAPAPRVIASWIWRGKEVFLSNVGVTLYRDANVLLLGIFGVPSTGIAAYSVAEKLVKAIQASIRPVNQFFFPRALAVAKANSKPSRAAFMGIFRITMPQVAVVLCIVAGVFGGYWILGSSISAIAQIKDIEQVAGLAAIMSLACFPGVANFMFGSAGLNALGARSYLLVAVMFTGIASIAVNLCLIPVMGVTGSAICFVLAETLLLALIARRYFVY</sequence>
<evidence type="ECO:0000313" key="8">
    <source>
        <dbReference type="Proteomes" id="UP000247454"/>
    </source>
</evidence>
<dbReference type="Proteomes" id="UP000247454">
    <property type="component" value="Unassembled WGS sequence"/>
</dbReference>
<accession>A0A318T0W1</accession>
<dbReference type="InterPro" id="IPR002797">
    <property type="entry name" value="Polysacc_synth"/>
</dbReference>
<evidence type="ECO:0000256" key="3">
    <source>
        <dbReference type="ARBA" id="ARBA00022692"/>
    </source>
</evidence>
<protein>
    <submittedName>
        <fullName evidence="7">PST family polysaccharide transporter</fullName>
    </submittedName>
</protein>
<organism evidence="7 8">
    <name type="scientific">Phyllobacterium leguminum</name>
    <dbReference type="NCBI Taxonomy" id="314237"/>
    <lineage>
        <taxon>Bacteria</taxon>
        <taxon>Pseudomonadati</taxon>
        <taxon>Pseudomonadota</taxon>
        <taxon>Alphaproteobacteria</taxon>
        <taxon>Hyphomicrobiales</taxon>
        <taxon>Phyllobacteriaceae</taxon>
        <taxon>Phyllobacterium</taxon>
    </lineage>
</organism>
<comment type="subcellular location">
    <subcellularLocation>
        <location evidence="1">Cell membrane</location>
        <topology evidence="1">Multi-pass membrane protein</topology>
    </subcellularLocation>
</comment>
<gene>
    <name evidence="7" type="ORF">C7477_11424</name>
</gene>
<feature type="transmembrane region" description="Helical" evidence="6">
    <location>
        <begin position="184"/>
        <end position="207"/>
    </location>
</feature>
<dbReference type="OrthoDB" id="103403at2"/>
<dbReference type="PANTHER" id="PTHR30250">
    <property type="entry name" value="PST FAMILY PREDICTED COLANIC ACID TRANSPORTER"/>
    <property type="match status" value="1"/>
</dbReference>
<feature type="transmembrane region" description="Helical" evidence="6">
    <location>
        <begin position="314"/>
        <end position="341"/>
    </location>
</feature>
<keyword evidence="5 6" id="KW-0472">Membrane</keyword>
<keyword evidence="2" id="KW-1003">Cell membrane</keyword>
<dbReference type="AlphaFoldDB" id="A0A318T0W1"/>
<keyword evidence="4 6" id="KW-1133">Transmembrane helix</keyword>
<dbReference type="RefSeq" id="WP_110752504.1">
    <property type="nucleotide sequence ID" value="NZ_QJTF01000014.1"/>
</dbReference>
<feature type="transmembrane region" description="Helical" evidence="6">
    <location>
        <begin position="379"/>
        <end position="397"/>
    </location>
</feature>
<keyword evidence="3 6" id="KW-0812">Transmembrane</keyword>
<dbReference type="InterPro" id="IPR050833">
    <property type="entry name" value="Poly_Biosynth_Transport"/>
</dbReference>
<reference evidence="7 8" key="1">
    <citation type="submission" date="2018-06" db="EMBL/GenBank/DDBJ databases">
        <title>Genomic Encyclopedia of Type Strains, Phase III (KMG-III): the genomes of soil and plant-associated and newly described type strains.</title>
        <authorList>
            <person name="Whitman W."/>
        </authorList>
    </citation>
    <scope>NUCLEOTIDE SEQUENCE [LARGE SCALE GENOMIC DNA]</scope>
    <source>
        <strain evidence="7 8">ORS 1419</strain>
    </source>
</reference>
<name>A0A318T0W1_9HYPH</name>